<dbReference type="GO" id="GO:0003796">
    <property type="term" value="F:lysozyme activity"/>
    <property type="evidence" value="ECO:0007669"/>
    <property type="project" value="InterPro"/>
</dbReference>
<keyword evidence="3" id="KW-0472">Membrane</keyword>
<dbReference type="InterPro" id="IPR002053">
    <property type="entry name" value="Glyco_hydro_25"/>
</dbReference>
<keyword evidence="3" id="KW-0812">Transmembrane</keyword>
<sequence length="518" mass="56484">MNKKRVWIGVVILAVVLIIIAVIVTLVLVLRKKHKPEETSSQSLDDILSDGSIFPNGSYQIAVDSLKSGNLTKAPLLVDIAMLNSFGLRVDNSSLIAEEGRLSYFFVRLPYVGDDGAVGVRFGDSKSINVIPLNLSIDSSSGVALLGRLPDNTLVYKLEIRIADAMCSNSADGTCSSVSWTPYYIESDISGSPANFNNDLPVACGSQCDTDASSPCAVSCTQCDGQQVAGSDTPVSRRYRMSSTSAQGLKFIYDTYHIKDVVRVSYDGKNIFDSDCVGTEGNKMIMLNYNGKSMELRVDVEPNCEHTTGTVWDFTLPCAPTPTLGFDLAFQIIKPSDFECMAKNGYEFFIGHISFSSNGSVNPTGVSNVRTALQSGFWADAYIYPCIKCDAQTQVKLAISALMSAVPNFHGIVWLDVEVNPRAPWPKDIPTNLQTIASFASALDTYYPNWGIYTRKGNWNTITGNVLTYSHKPLWAINSASTDSLTFAGWTSSLMSQWDLSGSKECGMGIDKDYFYGH</sequence>
<protein>
    <submittedName>
        <fullName evidence="5">Uncharacterized protein</fullName>
    </submittedName>
</protein>
<dbReference type="GO" id="GO:0009253">
    <property type="term" value="P:peptidoglycan catabolic process"/>
    <property type="evidence" value="ECO:0007669"/>
    <property type="project" value="InterPro"/>
</dbReference>
<reference evidence="5" key="1">
    <citation type="submission" date="2024-02" db="UniProtKB">
        <authorList>
            <consortium name="WormBaseParasite"/>
        </authorList>
    </citation>
    <scope>IDENTIFICATION</scope>
</reference>
<evidence type="ECO:0000256" key="1">
    <source>
        <dbReference type="ARBA" id="ARBA00010646"/>
    </source>
</evidence>
<accession>A0AAF3EQW8</accession>
<dbReference type="GO" id="GO:0006950">
    <property type="term" value="P:response to stress"/>
    <property type="evidence" value="ECO:0007669"/>
    <property type="project" value="UniProtKB-ARBA"/>
</dbReference>
<evidence type="ECO:0000313" key="5">
    <source>
        <dbReference type="WBParaSite" id="MBELARI_LOCUS16406"/>
    </source>
</evidence>
<feature type="transmembrane region" description="Helical" evidence="3">
    <location>
        <begin position="6"/>
        <end position="30"/>
    </location>
</feature>
<comment type="similarity">
    <text evidence="1">Belongs to the glycosyl hydrolase 25 family.</text>
</comment>
<dbReference type="InterPro" id="IPR017853">
    <property type="entry name" value="GH"/>
</dbReference>
<evidence type="ECO:0000256" key="2">
    <source>
        <dbReference type="ARBA" id="ARBA00022729"/>
    </source>
</evidence>
<evidence type="ECO:0000256" key="3">
    <source>
        <dbReference type="SAM" id="Phobius"/>
    </source>
</evidence>
<proteinExistence type="inferred from homology"/>
<dbReference type="AlphaFoldDB" id="A0AAF3EQW8"/>
<dbReference type="Proteomes" id="UP000887575">
    <property type="component" value="Unassembled WGS sequence"/>
</dbReference>
<name>A0AAF3EQW8_9BILA</name>
<dbReference type="SUPFAM" id="SSF51445">
    <property type="entry name" value="(Trans)glycosidases"/>
    <property type="match status" value="1"/>
</dbReference>
<dbReference type="GO" id="GO:0016998">
    <property type="term" value="P:cell wall macromolecule catabolic process"/>
    <property type="evidence" value="ECO:0007669"/>
    <property type="project" value="InterPro"/>
</dbReference>
<organism evidence="4 5">
    <name type="scientific">Mesorhabditis belari</name>
    <dbReference type="NCBI Taxonomy" id="2138241"/>
    <lineage>
        <taxon>Eukaryota</taxon>
        <taxon>Metazoa</taxon>
        <taxon>Ecdysozoa</taxon>
        <taxon>Nematoda</taxon>
        <taxon>Chromadorea</taxon>
        <taxon>Rhabditida</taxon>
        <taxon>Rhabditina</taxon>
        <taxon>Rhabditomorpha</taxon>
        <taxon>Rhabditoidea</taxon>
        <taxon>Rhabditidae</taxon>
        <taxon>Mesorhabditinae</taxon>
        <taxon>Mesorhabditis</taxon>
    </lineage>
</organism>
<dbReference type="PANTHER" id="PTHR23208:SF36">
    <property type="entry name" value="LYSOZYME-RELATED"/>
    <property type="match status" value="1"/>
</dbReference>
<keyword evidence="2" id="KW-0732">Signal</keyword>
<dbReference type="GO" id="GO:0007165">
    <property type="term" value="P:signal transduction"/>
    <property type="evidence" value="ECO:0007669"/>
    <property type="project" value="TreeGrafter"/>
</dbReference>
<dbReference type="PANTHER" id="PTHR23208">
    <property type="entry name" value="LYSOZYME PROTEIN"/>
    <property type="match status" value="1"/>
</dbReference>
<evidence type="ECO:0000313" key="4">
    <source>
        <dbReference type="Proteomes" id="UP000887575"/>
    </source>
</evidence>
<dbReference type="Gene3D" id="3.20.20.80">
    <property type="entry name" value="Glycosidases"/>
    <property type="match status" value="1"/>
</dbReference>
<keyword evidence="4" id="KW-1185">Reference proteome</keyword>
<dbReference type="PROSITE" id="PS51904">
    <property type="entry name" value="GLYCOSYL_HYDROL_F25_2"/>
    <property type="match status" value="1"/>
</dbReference>
<dbReference type="WBParaSite" id="MBELARI_LOCUS16406">
    <property type="protein sequence ID" value="MBELARI_LOCUS16406"/>
    <property type="gene ID" value="MBELARI_LOCUS16406"/>
</dbReference>
<dbReference type="InterPro" id="IPR051595">
    <property type="entry name" value="GH25_Enzymes"/>
</dbReference>
<keyword evidence="3" id="KW-1133">Transmembrane helix</keyword>